<name>A0A0P4W5C6_SCYOL</name>
<protein>
    <recommendedName>
        <fullName evidence="2">Codanin-1 C-terminal domain-containing protein</fullName>
    </recommendedName>
</protein>
<proteinExistence type="predicted"/>
<feature type="compositionally biased region" description="Basic and acidic residues" evidence="1">
    <location>
        <begin position="159"/>
        <end position="173"/>
    </location>
</feature>
<dbReference type="PANTHER" id="PTHR28678:SF1">
    <property type="entry name" value="CODANIN-1"/>
    <property type="match status" value="1"/>
</dbReference>
<sequence length="1486" mass="163687">MAALIEQLVQGDLRPDDLLRWLDGVSTDTIPQELLPFRVEFVPVFLNYLREQSSSVLQSSSEVTPSKVPSSVRVTKYVSPRKAPAGRGNQHRRQHCSSRAKSLMFTESSSKQEATSSSDESKVPAVEQLLRESSLPGDSWGGAGPRVSPREKTHRSKRHSLEGADHRGKHSEQRLVLGDFITSGMKQSKKKGSHMQGVTSPPADSRAGGNSWSLRRQESPQVLDLSDQEAFPVVGATPSPQDRQPKRRINPTRILSPPSSGTSTQHHSKGKLFGEGSKAVFGVPYCQSPCSPFLGSEGAGSSSLEEERELLRLERLKRQGGGGVNGGKPEKLVAQESPPNQVVQKPAERTADHFKALPDLVTNRSCLDALAEVYANLILHSFAPNLMVELYYTLQLLTVPVTEEAEESSSSLLGTAHNCVYFATGVLLRVANLLKLLDRGALKLLSENPRVAAFSEELHRLLLEHLERPPPAPFLTQAPKSPIGGVSFQSDTDNRNNFPSDQAFHLFRKQRDSFYEMLRVWEEGHLTPGWSFSHTLASRIHYLLQISPSPTNLVHFARLFQSQLLAMCRGDDDQCHPNQDQEVLGVLTVLRRQHPEKYKRLYERLVTPAQLGGPCPAPSFSGSQEFFKDFIITAASFNFNQHLKDVLVSQIHMLSEQQFLTMEQEEGDPVDNMVREEARSVVLNLRLLAKFLGFLEFLPYQTSEHLQENVLASQIALRSKVCPPVSLCGALRRCAAAGQLVVGVTWVVELLSMVDPVALHTYHYLTVVMALREVLRLLHVARPEGGTGCSSCGRACAGKTFAPSNSLLLKLLLGWLFDLPNFPDGLFFVEVSEADIDHQEYSLTLATLNTHYSHLCAACLSLLVHTVPSKPEKEIPQLSQDAMSVGEMSPTKKCNPHPQALEDTQTCTPSKHILQGAAFSPLKTPSKALAMSMVETPQVTPLKGSDTQVATETTRTLDEALFVDHQMITLCCPFVSELKNLLSDSLLGVAGSNKGASTFRKITPHSASDKSVHSHLQLQMQLEDNFFHNQPTSVRKTTDFVVERVSSNVIKTLRCQVLPSLREAAMEKLKAVIAEQFQSTPQGGERVRDLVRQQVVEVGREVSEEARARCAQITHQHCNGEVEPALALLLPPDISPQGVEVCRKLVSRCSREKVAAWVQSHLTPTLFCKDLTADTDRLIRQAQKAADLQAAAQQTSSTDVTPSNSECVEVCPGVVVMDVSTPSHSRTPQSPLDHSFSSPVHQPRQLQLLSKKATTPPEGLPLKAKEHLPEAPAPSMVLNTIKSILREVTSSPGSDLSGLVTRELLLAITGDVRRSLSQRQDVLLTAHRALETLTVDLLVVMAVCVPPLITSEIQEEFVSLWRPVALGGVLPSPACLGSILCPRTVMLVAQNPNVAHQKLSWKKIEELICLLLTTELLTPATLLDHSVALLRHSWPQEILSGISVCIEGVTRTALKQKEFQDDSTLMQMLDWVGWVCEQMDDLGEDF</sequence>
<dbReference type="InterPro" id="IPR028171">
    <property type="entry name" value="Codanin-1_C"/>
</dbReference>
<evidence type="ECO:0000259" key="2">
    <source>
        <dbReference type="Pfam" id="PF15296"/>
    </source>
</evidence>
<organism evidence="3">
    <name type="scientific">Scylla olivacea</name>
    <name type="common">Orange mud crab</name>
    <name type="synonym">Cancer olivacea</name>
    <dbReference type="NCBI Taxonomy" id="85551"/>
    <lineage>
        <taxon>Eukaryota</taxon>
        <taxon>Metazoa</taxon>
        <taxon>Ecdysozoa</taxon>
        <taxon>Arthropoda</taxon>
        <taxon>Crustacea</taxon>
        <taxon>Multicrustacea</taxon>
        <taxon>Malacostraca</taxon>
        <taxon>Eumalacostraca</taxon>
        <taxon>Eucarida</taxon>
        <taxon>Decapoda</taxon>
        <taxon>Pleocyemata</taxon>
        <taxon>Brachyura</taxon>
        <taxon>Eubrachyura</taxon>
        <taxon>Portunoidea</taxon>
        <taxon>Portunidae</taxon>
        <taxon>Portuninae</taxon>
        <taxon>Scylla</taxon>
    </lineage>
</organism>
<dbReference type="EMBL" id="GDRN01071007">
    <property type="protein sequence ID" value="JAI63770.1"/>
    <property type="molecule type" value="Transcribed_RNA"/>
</dbReference>
<feature type="region of interest" description="Disordered" evidence="1">
    <location>
        <begin position="56"/>
        <end position="272"/>
    </location>
</feature>
<feature type="domain" description="Codanin-1 C-terminal" evidence="2">
    <location>
        <begin position="958"/>
        <end position="1070"/>
    </location>
</feature>
<accession>A0A0P4W5C6</accession>
<reference evidence="3" key="1">
    <citation type="submission" date="2015-09" db="EMBL/GenBank/DDBJ databases">
        <title>Scylla olivacea transcriptome.</title>
        <authorList>
            <person name="Ikhwanuddin M."/>
        </authorList>
    </citation>
    <scope>NUCLEOTIDE SEQUENCE</scope>
</reference>
<feature type="compositionally biased region" description="Polar residues" evidence="1">
    <location>
        <begin position="1220"/>
        <end position="1243"/>
    </location>
</feature>
<dbReference type="GO" id="GO:0005634">
    <property type="term" value="C:nucleus"/>
    <property type="evidence" value="ECO:0007669"/>
    <property type="project" value="TreeGrafter"/>
</dbReference>
<feature type="region of interest" description="Disordered" evidence="1">
    <location>
        <begin position="319"/>
        <end position="342"/>
    </location>
</feature>
<dbReference type="PANTHER" id="PTHR28678">
    <property type="entry name" value="CODANIN-1"/>
    <property type="match status" value="1"/>
</dbReference>
<evidence type="ECO:0000256" key="1">
    <source>
        <dbReference type="SAM" id="MobiDB-lite"/>
    </source>
</evidence>
<dbReference type="Pfam" id="PF15296">
    <property type="entry name" value="Codanin-1_C"/>
    <property type="match status" value="1"/>
</dbReference>
<feature type="region of interest" description="Disordered" evidence="1">
    <location>
        <begin position="1219"/>
        <end position="1243"/>
    </location>
</feature>
<evidence type="ECO:0000313" key="3">
    <source>
        <dbReference type="EMBL" id="JAI63770.1"/>
    </source>
</evidence>
<feature type="compositionally biased region" description="Basic residues" evidence="1">
    <location>
        <begin position="89"/>
        <end position="98"/>
    </location>
</feature>
<dbReference type="GO" id="GO:0006325">
    <property type="term" value="P:chromatin organization"/>
    <property type="evidence" value="ECO:0007669"/>
    <property type="project" value="TreeGrafter"/>
</dbReference>
<dbReference type="InterPro" id="IPR040031">
    <property type="entry name" value="Codanin-1"/>
</dbReference>
<feature type="compositionally biased region" description="Low complexity" evidence="1">
    <location>
        <begin position="107"/>
        <end position="118"/>
    </location>
</feature>